<comment type="caution">
    <text evidence="3">The sequence shown here is derived from an EMBL/GenBank/DDBJ whole genome shotgun (WGS) entry which is preliminary data.</text>
</comment>
<feature type="region of interest" description="Disordered" evidence="1">
    <location>
        <begin position="1"/>
        <end position="100"/>
    </location>
</feature>
<proteinExistence type="predicted"/>
<dbReference type="Proteomes" id="UP000192596">
    <property type="component" value="Unassembled WGS sequence"/>
</dbReference>
<feature type="region of interest" description="Disordered" evidence="1">
    <location>
        <begin position="351"/>
        <end position="374"/>
    </location>
</feature>
<dbReference type="PANTHER" id="PTHR47843:SF5">
    <property type="entry name" value="BTB_POZ DOMAIN PROTEIN"/>
    <property type="match status" value="1"/>
</dbReference>
<dbReference type="EMBL" id="NAJO01000065">
    <property type="protein sequence ID" value="OQN96514.1"/>
    <property type="molecule type" value="Genomic_DNA"/>
</dbReference>
<feature type="compositionally biased region" description="Basic and acidic residues" evidence="1">
    <location>
        <begin position="1"/>
        <end position="31"/>
    </location>
</feature>
<dbReference type="InterPro" id="IPR000210">
    <property type="entry name" value="BTB/POZ_dom"/>
</dbReference>
<dbReference type="PANTHER" id="PTHR47843">
    <property type="entry name" value="BTB DOMAIN-CONTAINING PROTEIN-RELATED"/>
    <property type="match status" value="1"/>
</dbReference>
<dbReference type="CDD" id="cd18186">
    <property type="entry name" value="BTB_POZ_ZBTB_KLHL-like"/>
    <property type="match status" value="2"/>
</dbReference>
<dbReference type="InterPro" id="IPR011333">
    <property type="entry name" value="SKP1/BTB/POZ_sf"/>
</dbReference>
<evidence type="ECO:0000259" key="2">
    <source>
        <dbReference type="PROSITE" id="PS50097"/>
    </source>
</evidence>
<dbReference type="Pfam" id="PF00651">
    <property type="entry name" value="BTB"/>
    <property type="match status" value="2"/>
</dbReference>
<name>A0A1V8SBC6_9PEZI</name>
<feature type="compositionally biased region" description="Polar residues" evidence="1">
    <location>
        <begin position="36"/>
        <end position="66"/>
    </location>
</feature>
<dbReference type="SUPFAM" id="SSF54695">
    <property type="entry name" value="POZ domain"/>
    <property type="match status" value="2"/>
</dbReference>
<dbReference type="PROSITE" id="PS50097">
    <property type="entry name" value="BTB"/>
    <property type="match status" value="2"/>
</dbReference>
<sequence>MADAIKDRAASHEQRVAAYRARRDMEARVKMESPPAFSSNNYNPTRVTEHGNNSSENMSRTPSESASHLRRFASPSAAESETTAPAPKKALTSRERRNQECHEAYQLARAAGVPATSPSALNMLEVAMNAEITGSGAAVDPHQGPRRSSYNDPTFSDVTLQIVETIHFVYAHKVILAQCELILQWMTSPPMTNNVLMLDNECGSPLALQILMHFVYDNRYETKTGDTTMSSDWSDFSNHAEVYTFATQKGLVELQDAVVARMTAWNRPWVPMPKFARALRLIWTSPLQDDDVLQPRLTLLCLRNLKDLATFPAFRQVMEDTPFEAAIALATISDDRGQRSYLLMAGGASALNKRSASPSTPTSSGYNGREEQPDRCTSIAQTTDESSIVAKYTSVATSNNSARSSDLTVIIRGEKIRAHRIKLDECPFFERMLSRTAQDAAVVNLDTSEASPIVVKGFLCFLYRGQYDVDEIDDVPAPEWDATSLHAEVYVLACKYTMVELAQVAAIRLTSWTRPLSDLTELFHTLHVLWMSDFEDRHELRQFFVGDCLPVVRTLMPEAWFKELMRRTELGADIAIALAAREKGERRDFIRYSEEEEEGQEDSSDYVLGRDLDACLNMSELRWKAAGNVVPRKYEFKRTFAQARGKAFAAIEEVPSLENDPNELHFLRHSHVAGLNFSAEITPQRLAKP</sequence>
<evidence type="ECO:0000313" key="3">
    <source>
        <dbReference type="EMBL" id="OQN96514.1"/>
    </source>
</evidence>
<reference evidence="4" key="1">
    <citation type="submission" date="2017-03" db="EMBL/GenBank/DDBJ databases">
        <title>Genomes of endolithic fungi from Antarctica.</title>
        <authorList>
            <person name="Coleine C."/>
            <person name="Masonjones S."/>
            <person name="Stajich J.E."/>
        </authorList>
    </citation>
    <scope>NUCLEOTIDE SEQUENCE [LARGE SCALE GENOMIC DNA]</scope>
    <source>
        <strain evidence="4">CCFEE 5527</strain>
    </source>
</reference>
<feature type="compositionally biased region" description="Low complexity" evidence="1">
    <location>
        <begin position="73"/>
        <end position="87"/>
    </location>
</feature>
<accession>A0A1V8SBC6</accession>
<gene>
    <name evidence="3" type="ORF">B0A48_17087</name>
</gene>
<dbReference type="Gene3D" id="3.30.710.10">
    <property type="entry name" value="Potassium Channel Kv1.1, Chain A"/>
    <property type="match status" value="2"/>
</dbReference>
<evidence type="ECO:0000256" key="1">
    <source>
        <dbReference type="SAM" id="MobiDB-lite"/>
    </source>
</evidence>
<protein>
    <recommendedName>
        <fullName evidence="2">BTB domain-containing protein</fullName>
    </recommendedName>
</protein>
<keyword evidence="4" id="KW-1185">Reference proteome</keyword>
<feature type="domain" description="BTB" evidence="2">
    <location>
        <begin position="156"/>
        <end position="224"/>
    </location>
</feature>
<feature type="compositionally biased region" description="Polar residues" evidence="1">
    <location>
        <begin position="352"/>
        <end position="366"/>
    </location>
</feature>
<dbReference type="AlphaFoldDB" id="A0A1V8SBC6"/>
<dbReference type="InParanoid" id="A0A1V8SBC6"/>
<dbReference type="OrthoDB" id="6359816at2759"/>
<organism evidence="3 4">
    <name type="scientific">Cryoendolithus antarcticus</name>
    <dbReference type="NCBI Taxonomy" id="1507870"/>
    <lineage>
        <taxon>Eukaryota</taxon>
        <taxon>Fungi</taxon>
        <taxon>Dikarya</taxon>
        <taxon>Ascomycota</taxon>
        <taxon>Pezizomycotina</taxon>
        <taxon>Dothideomycetes</taxon>
        <taxon>Dothideomycetidae</taxon>
        <taxon>Cladosporiales</taxon>
        <taxon>Cladosporiaceae</taxon>
        <taxon>Cryoendolithus</taxon>
    </lineage>
</organism>
<evidence type="ECO:0000313" key="4">
    <source>
        <dbReference type="Proteomes" id="UP000192596"/>
    </source>
</evidence>
<feature type="domain" description="BTB" evidence="2">
    <location>
        <begin position="405"/>
        <end position="471"/>
    </location>
</feature>